<dbReference type="GO" id="GO:0034605">
    <property type="term" value="P:cellular response to heat"/>
    <property type="evidence" value="ECO:0007669"/>
    <property type="project" value="TreeGrafter"/>
</dbReference>
<dbReference type="SUPFAM" id="SSF56784">
    <property type="entry name" value="HAD-like"/>
    <property type="match status" value="1"/>
</dbReference>
<gene>
    <name evidence="4" type="ORF">NKR23_g10753</name>
</gene>
<dbReference type="GO" id="GO:0005829">
    <property type="term" value="C:cytosol"/>
    <property type="evidence" value="ECO:0007669"/>
    <property type="project" value="TreeGrafter"/>
</dbReference>
<comment type="similarity">
    <text evidence="1">In the N-terminal section; belongs to the glycosyltransferase 20 family.</text>
</comment>
<dbReference type="FunFam" id="3.30.70.1020:FF:000003">
    <property type="entry name" value="Alpha,alpha-trehalose-phosphate synthase subunit Tps2"/>
    <property type="match status" value="1"/>
</dbReference>
<feature type="compositionally biased region" description="Low complexity" evidence="3">
    <location>
        <begin position="31"/>
        <end position="43"/>
    </location>
</feature>
<dbReference type="CDD" id="cd01627">
    <property type="entry name" value="HAD_TPP"/>
    <property type="match status" value="1"/>
</dbReference>
<name>A0AA38RDL9_9PEZI</name>
<dbReference type="Gene3D" id="3.30.70.1020">
    <property type="entry name" value="Trehalose-6-phosphate phosphatase related protein, domain 2"/>
    <property type="match status" value="1"/>
</dbReference>
<dbReference type="FunFam" id="3.40.50.2000:FF:000131">
    <property type="entry name" value="Trehalose-6-phosphate phosphatase"/>
    <property type="match status" value="1"/>
</dbReference>
<comment type="caution">
    <text evidence="4">The sequence shown here is derived from an EMBL/GenBank/DDBJ whole genome shotgun (WGS) entry which is preliminary data.</text>
</comment>
<dbReference type="InterPro" id="IPR001830">
    <property type="entry name" value="Glyco_trans_20"/>
</dbReference>
<dbReference type="Proteomes" id="UP001174694">
    <property type="component" value="Unassembled WGS sequence"/>
</dbReference>
<dbReference type="GO" id="GO:0003825">
    <property type="term" value="F:alpha,alpha-trehalose-phosphate synthase (UDP-forming) activity"/>
    <property type="evidence" value="ECO:0007669"/>
    <property type="project" value="TreeGrafter"/>
</dbReference>
<sequence length="1040" mass="115509">MADQPSSSSDKGAPAPPLNELAAAVRDETRASTPASTASTHRPTFAERAESALPPNLRQSVTAVPVTPGIGLSTYSSGDESLGPKKLGQARQGTPGGYFHNQSQKPVASPDPIDDNTALQDKTGSESGADLLRRMSRPTMSGRRESISEYRAANPDLPLSGNIISATFNIPHTLRYHKGSAWELKSRRGQSALFDSFAYLSSDHSPWNHTVVAWTGEIETPAEEFLSPPGTPPNTTQYMPSLNALSAPVPVGPDNPLPTPPLTDGLWIPHEDMTRLEHQLSHDKTTKTIPVWLADDTDGHDEGVLLKEQMRWRRYAEHELYPLFHYKQHEPTDGRKERIQWADYYRMNQKFANRILEIYKPGDVVVVHDYYLMLVPSMLRQRAPHMYITFFLHCPFPSSEFLRCLPRRKEVLEGVLGSNLIGFQSYSYSRHFSSCCTRILGFPSDTGGVDAYGTRVQVGVHPIGIDAEKVEKLAWSDTVSEKYDALKKIYEGKKIIVGRDRLDSVRGVAQKLMAFERFLEMYPEWNEQIVLIQVTSPTSFEEDKEDEENKIATRVNELVMRINGMYGNLGYNPVQHYPQYLSQDEYFALLRAGDIGLITSVRDGMNTTSLEYVLCQRDNHGPLILSEFSGTAGTLKDAIHINPWDLSGVADQINNALTMSSERRAAMETSLHEYVTTRTVQTWISNFLKRLVQVLGSSKNTVATPLLDRATMLRTYRAARKRLFMFDYDGTLTPIVREPSAAIPSERVIHTLKALAADHRNAVWIISGRDQEFLNHHLGHIAELGFSAEHGSFMKHPGSNEWENLAEKFDMGWQAEVIEVFQRFTDKVPGSFIERKRCALTWHYRQADPEQGQHMSRECQKELEATVGRKWDVEVMTGKANLEVRPTFINKGEIAKRLVNSYNADLSNLNAAAGDAADGPSKLEFVLCMGDDFTDEDMFRALNGLSAPPATATTTKLPKESEGGKKELAAEHVFTVTVGASTKVTLARWHLLEPEDVIECIALLAGVGGGGSGATAGGALSMGEVNLAALSAVEGHIPEN</sequence>
<evidence type="ECO:0000256" key="3">
    <source>
        <dbReference type="SAM" id="MobiDB-lite"/>
    </source>
</evidence>
<reference evidence="4" key="1">
    <citation type="submission" date="2022-07" db="EMBL/GenBank/DDBJ databases">
        <title>Fungi with potential for degradation of polypropylene.</title>
        <authorList>
            <person name="Gostincar C."/>
        </authorList>
    </citation>
    <scope>NUCLEOTIDE SEQUENCE</scope>
    <source>
        <strain evidence="4">EXF-13308</strain>
    </source>
</reference>
<feature type="compositionally biased region" description="Polar residues" evidence="3">
    <location>
        <begin position="1"/>
        <end position="10"/>
    </location>
</feature>
<feature type="compositionally biased region" description="Polar residues" evidence="3">
    <location>
        <begin position="117"/>
        <end position="126"/>
    </location>
</feature>
<dbReference type="NCBIfam" id="TIGR01484">
    <property type="entry name" value="HAD-SF-IIB"/>
    <property type="match status" value="1"/>
</dbReference>
<dbReference type="EMBL" id="JANBVO010000050">
    <property type="protein sequence ID" value="KAJ9133381.1"/>
    <property type="molecule type" value="Genomic_DNA"/>
</dbReference>
<dbReference type="GO" id="GO:0004805">
    <property type="term" value="F:trehalose-phosphatase activity"/>
    <property type="evidence" value="ECO:0007669"/>
    <property type="project" value="TreeGrafter"/>
</dbReference>
<evidence type="ECO:0000256" key="1">
    <source>
        <dbReference type="ARBA" id="ARBA00005409"/>
    </source>
</evidence>
<keyword evidence="5" id="KW-1185">Reference proteome</keyword>
<comment type="similarity">
    <text evidence="2">In the C-terminal section; belongs to the trehalose phosphatase family.</text>
</comment>
<dbReference type="FunFam" id="3.40.50.2000:FF:000036">
    <property type="entry name" value="Alpha,alpha-trehalose-phosphate synthase subunit Tps2"/>
    <property type="match status" value="1"/>
</dbReference>
<feature type="region of interest" description="Disordered" evidence="3">
    <location>
        <begin position="1"/>
        <end position="145"/>
    </location>
</feature>
<dbReference type="Gene3D" id="3.40.50.2000">
    <property type="entry name" value="Glycogen Phosphorylase B"/>
    <property type="match status" value="2"/>
</dbReference>
<proteinExistence type="inferred from homology"/>
<dbReference type="InterPro" id="IPR006379">
    <property type="entry name" value="HAD-SF_hydro_IIB"/>
</dbReference>
<dbReference type="Pfam" id="PF00982">
    <property type="entry name" value="Glyco_transf_20"/>
    <property type="match status" value="1"/>
</dbReference>
<dbReference type="NCBIfam" id="TIGR00685">
    <property type="entry name" value="T6PP"/>
    <property type="match status" value="1"/>
</dbReference>
<dbReference type="InterPro" id="IPR023214">
    <property type="entry name" value="HAD_sf"/>
</dbReference>
<organism evidence="4 5">
    <name type="scientific">Pleurostoma richardsiae</name>
    <dbReference type="NCBI Taxonomy" id="41990"/>
    <lineage>
        <taxon>Eukaryota</taxon>
        <taxon>Fungi</taxon>
        <taxon>Dikarya</taxon>
        <taxon>Ascomycota</taxon>
        <taxon>Pezizomycotina</taxon>
        <taxon>Sordariomycetes</taxon>
        <taxon>Sordariomycetidae</taxon>
        <taxon>Calosphaeriales</taxon>
        <taxon>Pleurostomataceae</taxon>
        <taxon>Pleurostoma</taxon>
    </lineage>
</organism>
<dbReference type="PANTHER" id="PTHR10788">
    <property type="entry name" value="TREHALOSE-6-PHOSPHATE SYNTHASE"/>
    <property type="match status" value="1"/>
</dbReference>
<dbReference type="GO" id="GO:0005946">
    <property type="term" value="C:alpha,alpha-trehalose-phosphate synthase complex (UDP-forming)"/>
    <property type="evidence" value="ECO:0007669"/>
    <property type="project" value="TreeGrafter"/>
</dbReference>
<accession>A0AA38RDL9</accession>
<dbReference type="AlphaFoldDB" id="A0AA38RDL9"/>
<dbReference type="GO" id="GO:0005992">
    <property type="term" value="P:trehalose biosynthetic process"/>
    <property type="evidence" value="ECO:0007669"/>
    <property type="project" value="InterPro"/>
</dbReference>
<protein>
    <submittedName>
        <fullName evidence="4">Glycosyltransferase family 20</fullName>
    </submittedName>
</protein>
<dbReference type="Pfam" id="PF02358">
    <property type="entry name" value="Trehalose_PPase"/>
    <property type="match status" value="1"/>
</dbReference>
<dbReference type="InterPro" id="IPR036412">
    <property type="entry name" value="HAD-like_sf"/>
</dbReference>
<dbReference type="SUPFAM" id="SSF53756">
    <property type="entry name" value="UDP-Glycosyltransferase/glycogen phosphorylase"/>
    <property type="match status" value="1"/>
</dbReference>
<evidence type="ECO:0000313" key="5">
    <source>
        <dbReference type="Proteomes" id="UP001174694"/>
    </source>
</evidence>
<evidence type="ECO:0000256" key="2">
    <source>
        <dbReference type="ARBA" id="ARBA00006330"/>
    </source>
</evidence>
<dbReference type="CDD" id="cd03788">
    <property type="entry name" value="GT20_TPS"/>
    <property type="match status" value="1"/>
</dbReference>
<dbReference type="PANTHER" id="PTHR10788:SF123">
    <property type="entry name" value="TREHALOSE-PHOSPHATASE"/>
    <property type="match status" value="1"/>
</dbReference>
<dbReference type="Gene3D" id="3.40.50.1000">
    <property type="entry name" value="HAD superfamily/HAD-like"/>
    <property type="match status" value="1"/>
</dbReference>
<evidence type="ECO:0000313" key="4">
    <source>
        <dbReference type="EMBL" id="KAJ9133381.1"/>
    </source>
</evidence>
<dbReference type="GO" id="GO:0031505">
    <property type="term" value="P:fungal-type cell wall organization"/>
    <property type="evidence" value="ECO:0007669"/>
    <property type="project" value="TreeGrafter"/>
</dbReference>
<dbReference type="InterPro" id="IPR003337">
    <property type="entry name" value="Trehalose_PPase"/>
</dbReference>